<reference evidence="1" key="1">
    <citation type="submission" date="2023-06" db="EMBL/GenBank/DDBJ databases">
        <authorList>
            <person name="Delattre M."/>
        </authorList>
    </citation>
    <scope>NUCLEOTIDE SEQUENCE</scope>
    <source>
        <strain evidence="1">AF72</strain>
    </source>
</reference>
<name>A0AA36CHP7_9BILA</name>
<sequence>MRNTQTRWTSVPPFIYGRRLDLFSSHNGAVNSNQYEGQGKEHTLFFFRQMQLWRCRLSPMACRLIAE</sequence>
<organism evidence="1 2">
    <name type="scientific">Mesorhabditis spiculigera</name>
    <dbReference type="NCBI Taxonomy" id="96644"/>
    <lineage>
        <taxon>Eukaryota</taxon>
        <taxon>Metazoa</taxon>
        <taxon>Ecdysozoa</taxon>
        <taxon>Nematoda</taxon>
        <taxon>Chromadorea</taxon>
        <taxon>Rhabditida</taxon>
        <taxon>Rhabditina</taxon>
        <taxon>Rhabditomorpha</taxon>
        <taxon>Rhabditoidea</taxon>
        <taxon>Rhabditidae</taxon>
        <taxon>Mesorhabditinae</taxon>
        <taxon>Mesorhabditis</taxon>
    </lineage>
</organism>
<dbReference type="Proteomes" id="UP001177023">
    <property type="component" value="Unassembled WGS sequence"/>
</dbReference>
<comment type="caution">
    <text evidence="1">The sequence shown here is derived from an EMBL/GenBank/DDBJ whole genome shotgun (WGS) entry which is preliminary data.</text>
</comment>
<accession>A0AA36CHP7</accession>
<proteinExistence type="predicted"/>
<keyword evidence="2" id="KW-1185">Reference proteome</keyword>
<evidence type="ECO:0000313" key="2">
    <source>
        <dbReference type="Proteomes" id="UP001177023"/>
    </source>
</evidence>
<feature type="non-terminal residue" evidence="1">
    <location>
        <position position="67"/>
    </location>
</feature>
<protein>
    <submittedName>
        <fullName evidence="1">Uncharacterized protein</fullName>
    </submittedName>
</protein>
<evidence type="ECO:0000313" key="1">
    <source>
        <dbReference type="EMBL" id="CAJ0568260.1"/>
    </source>
</evidence>
<gene>
    <name evidence="1" type="ORF">MSPICULIGERA_LOCUS6785</name>
</gene>
<dbReference type="AlphaFoldDB" id="A0AA36CHP7"/>
<dbReference type="EMBL" id="CATQJA010001694">
    <property type="protein sequence ID" value="CAJ0568260.1"/>
    <property type="molecule type" value="Genomic_DNA"/>
</dbReference>